<reference evidence="1" key="1">
    <citation type="submission" date="2020-11" db="EMBL/GenBank/DDBJ databases">
        <title>Whole-genome analyses of Nonomuraea sp. K274.</title>
        <authorList>
            <person name="Veyisoglu A."/>
        </authorList>
    </citation>
    <scope>NUCLEOTIDE SEQUENCE</scope>
    <source>
        <strain evidence="1">K274</strain>
    </source>
</reference>
<dbReference type="InterPro" id="IPR012348">
    <property type="entry name" value="RNR-like"/>
</dbReference>
<comment type="caution">
    <text evidence="1">The sequence shown here is derived from an EMBL/GenBank/DDBJ whole genome shotgun (WGS) entry which is preliminary data.</text>
</comment>
<dbReference type="RefSeq" id="WP_195902118.1">
    <property type="nucleotide sequence ID" value="NZ_JADOGI010000267.1"/>
</dbReference>
<name>A0A931AK71_9ACTN</name>
<dbReference type="AlphaFoldDB" id="A0A931AK71"/>
<dbReference type="GO" id="GO:0016491">
    <property type="term" value="F:oxidoreductase activity"/>
    <property type="evidence" value="ECO:0007669"/>
    <property type="project" value="InterPro"/>
</dbReference>
<dbReference type="EMBL" id="JADOGI010000267">
    <property type="protein sequence ID" value="MBF8193245.1"/>
    <property type="molecule type" value="Genomic_DNA"/>
</dbReference>
<dbReference type="Pfam" id="PF11583">
    <property type="entry name" value="AurF"/>
    <property type="match status" value="1"/>
</dbReference>
<keyword evidence="2" id="KW-1185">Reference proteome</keyword>
<evidence type="ECO:0000313" key="2">
    <source>
        <dbReference type="Proteomes" id="UP000605361"/>
    </source>
</evidence>
<evidence type="ECO:0000313" key="1">
    <source>
        <dbReference type="EMBL" id="MBF8193245.1"/>
    </source>
</evidence>
<gene>
    <name evidence="1" type="ORF">ITP53_47770</name>
</gene>
<organism evidence="1 2">
    <name type="scientific">Nonomuraea cypriaca</name>
    <dbReference type="NCBI Taxonomy" id="1187855"/>
    <lineage>
        <taxon>Bacteria</taxon>
        <taxon>Bacillati</taxon>
        <taxon>Actinomycetota</taxon>
        <taxon>Actinomycetes</taxon>
        <taxon>Streptosporangiales</taxon>
        <taxon>Streptosporangiaceae</taxon>
        <taxon>Nonomuraea</taxon>
    </lineage>
</organism>
<dbReference type="InterPro" id="IPR025859">
    <property type="entry name" value="AurF/CmlI"/>
</dbReference>
<sequence>MISGDDDILKDFFPRHLVTHLAHPAVAETDEVLKRYLLAQHLYQWLNFTKAFEVGVVCRATKLIAEQDCGIEVPSRVRMDAYKILVDESYHALYSDDAVEQIQTRSGIEALPYDFQPFLANLDRIAADYPHHRRLVQLVQVFVFETLITGLLVDIPKDPNVVSLVREIARDHAIDEGRHHVYFADFFGRLWGQLEPGDRRVVAALLPDIIVKSLQPATRSASSALQEIGFSPDAVRSIIAESYDQESVTAGIRSAAERTIGILEGYGVLDQPGAREGFAESGLLSL</sequence>
<dbReference type="Proteomes" id="UP000605361">
    <property type="component" value="Unassembled WGS sequence"/>
</dbReference>
<proteinExistence type="predicted"/>
<accession>A0A931AK71</accession>
<dbReference type="Gene3D" id="1.10.620.20">
    <property type="entry name" value="Ribonucleotide Reductase, subunit A"/>
    <property type="match status" value="1"/>
</dbReference>
<protein>
    <submittedName>
        <fullName evidence="1">Diiron oxygenase</fullName>
    </submittedName>
</protein>